<protein>
    <submittedName>
        <fullName evidence="1">3-methyl-2-oxobutanoate hydroxymethyltransferase</fullName>
        <ecNumber evidence="1">2.1.2.11</ecNumber>
    </submittedName>
</protein>
<sequence length="265" mass="28184">MTPLTTYELRAAKGTRTWLQLHVDSGAEAAAAVEAGIMILSCEPDHTLVPIRAAAPGAFISAGMPHGTIASEAEAIRAGFAILERGANAVYCSHSPRLIEAMAREGIPVTGHVGLVPNLAEWTGFRAVGKTADEALTVLAEVRDLENAGAACVEVEVVPVELADHITRTTAMVTMGMGCGDVCDTQYLFSSDVLGTHRGHYPRHSKRYADFVALEAELQAKRVAAFRDFAEDVAKGGYPTAGHEVRMDPAELEAFTKRAQTIGRG</sequence>
<dbReference type="PANTHER" id="PTHR20881:SF0">
    <property type="entry name" value="3-METHYL-2-OXOBUTANOATE HYDROXYMETHYLTRANSFERASE"/>
    <property type="match status" value="1"/>
</dbReference>
<dbReference type="Pfam" id="PF02548">
    <property type="entry name" value="Pantoate_transf"/>
    <property type="match status" value="1"/>
</dbReference>
<name>A0ABS6T6N9_9RHOB</name>
<dbReference type="EC" id="2.1.2.11" evidence="1"/>
<accession>A0ABS6T6N9</accession>
<dbReference type="GO" id="GO:0003864">
    <property type="term" value="F:3-methyl-2-oxobutanoate hydroxymethyltransferase activity"/>
    <property type="evidence" value="ECO:0007669"/>
    <property type="project" value="UniProtKB-EC"/>
</dbReference>
<organism evidence="1 2">
    <name type="scientific">Maritimibacter dapengensis</name>
    <dbReference type="NCBI Taxonomy" id="2836868"/>
    <lineage>
        <taxon>Bacteria</taxon>
        <taxon>Pseudomonadati</taxon>
        <taxon>Pseudomonadota</taxon>
        <taxon>Alphaproteobacteria</taxon>
        <taxon>Rhodobacterales</taxon>
        <taxon>Roseobacteraceae</taxon>
        <taxon>Maritimibacter</taxon>
    </lineage>
</organism>
<evidence type="ECO:0000313" key="2">
    <source>
        <dbReference type="Proteomes" id="UP000756530"/>
    </source>
</evidence>
<dbReference type="InterPro" id="IPR003700">
    <property type="entry name" value="Pantoate_hydroxy_MeTrfase"/>
</dbReference>
<evidence type="ECO:0000313" key="1">
    <source>
        <dbReference type="EMBL" id="MBV7380819.1"/>
    </source>
</evidence>
<keyword evidence="2" id="KW-1185">Reference proteome</keyword>
<reference evidence="1 2" key="1">
    <citation type="submission" date="2021-05" db="EMBL/GenBank/DDBJ databases">
        <title>Culturable bacteria isolated from Daya Bay.</title>
        <authorList>
            <person name="Zheng W."/>
            <person name="Yu S."/>
            <person name="Huang Y."/>
        </authorList>
    </citation>
    <scope>NUCLEOTIDE SEQUENCE [LARGE SCALE GENOMIC DNA]</scope>
    <source>
        <strain evidence="1 2">DP4N28-5</strain>
    </source>
</reference>
<gene>
    <name evidence="1" type="ORF">KJP28_17980</name>
</gene>
<proteinExistence type="predicted"/>
<keyword evidence="1" id="KW-0808">Transferase</keyword>
<dbReference type="Proteomes" id="UP000756530">
    <property type="component" value="Unassembled WGS sequence"/>
</dbReference>
<dbReference type="EMBL" id="JAHUZE010000004">
    <property type="protein sequence ID" value="MBV7380819.1"/>
    <property type="molecule type" value="Genomic_DNA"/>
</dbReference>
<dbReference type="PANTHER" id="PTHR20881">
    <property type="entry name" value="3-METHYL-2-OXOBUTANOATE HYDROXYMETHYLTRANSFERASE"/>
    <property type="match status" value="1"/>
</dbReference>
<comment type="caution">
    <text evidence="1">The sequence shown here is derived from an EMBL/GenBank/DDBJ whole genome shotgun (WGS) entry which is preliminary data.</text>
</comment>